<sequence>MPEILLNLFVLTDINESRVMRVSVTQELQKSITVLFKEQEERFFNGVDAEDYYKFDGKYRPEDRELLYIEDFDDIDKLGSAISDPLGYPELSIENGGLEHVHAVFSGYVDQGKTRILAQAFDRRRIISPKGFSIIHSKDKFTKFDGTGLTLDNKLTAVLDGTKLLFSSFHFVRTIFDVSNYFKEATDADVKEFCRIGEKPAEAQKAFLDTCDAWTRRKIGLIRQSGILEKTPADQIAKVAVSFDIEIKTQEVDGKLAIVFPDKRAELKRVLRFLDEDYYQSPLSDARYISNSKTVAKPAKGAAKP</sequence>
<accession>A0A6J5EJ03</accession>
<dbReference type="Proteomes" id="UP000494329">
    <property type="component" value="Unassembled WGS sequence"/>
</dbReference>
<evidence type="ECO:0000313" key="2">
    <source>
        <dbReference type="Proteomes" id="UP000494329"/>
    </source>
</evidence>
<name>A0A6J5EJ03_9BURK</name>
<proteinExistence type="predicted"/>
<reference evidence="1 2" key="1">
    <citation type="submission" date="2020-04" db="EMBL/GenBank/DDBJ databases">
        <authorList>
            <person name="De Canck E."/>
        </authorList>
    </citation>
    <scope>NUCLEOTIDE SEQUENCE [LARGE SCALE GENOMIC DNA]</scope>
    <source>
        <strain evidence="1 2">LMG 29739</strain>
    </source>
</reference>
<evidence type="ECO:0000313" key="1">
    <source>
        <dbReference type="EMBL" id="CAB3766468.1"/>
    </source>
</evidence>
<keyword evidence="2" id="KW-1185">Reference proteome</keyword>
<dbReference type="EMBL" id="CADIKF010000046">
    <property type="protein sequence ID" value="CAB3766468.1"/>
    <property type="molecule type" value="Genomic_DNA"/>
</dbReference>
<dbReference type="AlphaFoldDB" id="A0A6J5EJ03"/>
<protein>
    <recommendedName>
        <fullName evidence="3">DUF4868 domain-containing protein</fullName>
    </recommendedName>
</protein>
<evidence type="ECO:0008006" key="3">
    <source>
        <dbReference type="Google" id="ProtNLM"/>
    </source>
</evidence>
<gene>
    <name evidence="1" type="ORF">LMG29739_04839</name>
</gene>
<dbReference type="RefSeq" id="WP_175113946.1">
    <property type="nucleotide sequence ID" value="NZ_CADIKF010000046.1"/>
</dbReference>
<organism evidence="1 2">
    <name type="scientific">Paraburkholderia solisilvae</name>
    <dbReference type="NCBI Taxonomy" id="624376"/>
    <lineage>
        <taxon>Bacteria</taxon>
        <taxon>Pseudomonadati</taxon>
        <taxon>Pseudomonadota</taxon>
        <taxon>Betaproteobacteria</taxon>
        <taxon>Burkholderiales</taxon>
        <taxon>Burkholderiaceae</taxon>
        <taxon>Paraburkholderia</taxon>
    </lineage>
</organism>